<feature type="compositionally biased region" description="Basic and acidic residues" evidence="1">
    <location>
        <begin position="398"/>
        <end position="407"/>
    </location>
</feature>
<feature type="compositionally biased region" description="Polar residues" evidence="1">
    <location>
        <begin position="408"/>
        <end position="426"/>
    </location>
</feature>
<feature type="compositionally biased region" description="Low complexity" evidence="1">
    <location>
        <begin position="82"/>
        <end position="108"/>
    </location>
</feature>
<dbReference type="Proteomes" id="UP000504637">
    <property type="component" value="Unplaced"/>
</dbReference>
<accession>A0A6J3MF13</accession>
<keyword evidence="2" id="KW-1185">Reference proteome</keyword>
<sequence length="544" mass="59003">MAIHRGIQSAIFFYLSCAPCAEARVRRQRKVDAKRDRLERLALEEEMPDLYRHPSPSSTNPHWQTEIEMGPTLVARGKRRTNTNTTRLGGNMSGQPSSVDLPPGSSSSTHDSKINLRLYQREDEALWGSHVNLNGTNGSDASGLRRPPRALTREAAMAGSNEYRNPAINDLHPATVTRVTNRDDVLWMMQPVPVAEVMSGKEGAGSIGARSIRSDGGASRRRTPNATPLTNPVSDRVVDQALRLGSPPALGLTRENSSRASNRRPSTSGQRHERNAATVERDFAFVSSSPKLQAHRRSPPLAPLPDADDSGFITLGGPMLGGTEATSSASRAARRMSTTPKFSPQRDLQLDGDRKEISGMSLDNQQSHQSRSPRLQPSVDLGSPRLRPTTSDANGRGATRDSHDENYTAKQNTSSSDEHPNSNNDTLRIPGAAASPRLLHSTSLKTLSPTANAGGPPALLHAAIYTTGGSPRSSGGRQGQRGPPSTPRAEAHGDEDEDRSVTSRASPADEAIFASWQSPEVELPKWILEHTRREGVKERWSMDL</sequence>
<feature type="region of interest" description="Disordered" evidence="1">
    <location>
        <begin position="76"/>
        <end position="111"/>
    </location>
</feature>
<dbReference type="OrthoDB" id="506431at2759"/>
<reference evidence="3" key="3">
    <citation type="submission" date="2025-08" db="UniProtKB">
        <authorList>
            <consortium name="RefSeq"/>
        </authorList>
    </citation>
    <scope>IDENTIFICATION</scope>
    <source>
        <strain evidence="3">CBS 342.82</strain>
    </source>
</reference>
<feature type="compositionally biased region" description="Polar residues" evidence="1">
    <location>
        <begin position="224"/>
        <end position="233"/>
    </location>
</feature>
<reference evidence="3" key="1">
    <citation type="submission" date="2020-01" db="EMBL/GenBank/DDBJ databases">
        <authorList>
            <consortium name="DOE Joint Genome Institute"/>
            <person name="Haridas S."/>
            <person name="Albert R."/>
            <person name="Binder M."/>
            <person name="Bloem J."/>
            <person name="Labutti K."/>
            <person name="Salamov A."/>
            <person name="Andreopoulos B."/>
            <person name="Baker S.E."/>
            <person name="Barry K."/>
            <person name="Bills G."/>
            <person name="Bluhm B.H."/>
            <person name="Cannon C."/>
            <person name="Castanera R."/>
            <person name="Culley D.E."/>
            <person name="Daum C."/>
            <person name="Ezra D."/>
            <person name="Gonzalez J.B."/>
            <person name="Henrissat B."/>
            <person name="Kuo A."/>
            <person name="Liang C."/>
            <person name="Lipzen A."/>
            <person name="Lutzoni F."/>
            <person name="Magnuson J."/>
            <person name="Mondo S."/>
            <person name="Nolan M."/>
            <person name="Ohm R."/>
            <person name="Pangilinan J."/>
            <person name="Park H.-J."/>
            <person name="Ramirez L."/>
            <person name="Alfaro M."/>
            <person name="Sun H."/>
            <person name="Tritt A."/>
            <person name="Yoshinaga Y."/>
            <person name="Zwiers L.-H."/>
            <person name="Turgeon B.G."/>
            <person name="Goodwin S.B."/>
            <person name="Spatafora J.W."/>
            <person name="Crous P.W."/>
            <person name="Grigoriev I.V."/>
        </authorList>
    </citation>
    <scope>NUCLEOTIDE SEQUENCE</scope>
    <source>
        <strain evidence="3">CBS 342.82</strain>
    </source>
</reference>
<evidence type="ECO:0000256" key="1">
    <source>
        <dbReference type="SAM" id="MobiDB-lite"/>
    </source>
</evidence>
<gene>
    <name evidence="3" type="ORF">K489DRAFT_116140</name>
</gene>
<feature type="compositionally biased region" description="Low complexity" evidence="1">
    <location>
        <begin position="466"/>
        <end position="483"/>
    </location>
</feature>
<dbReference type="GeneID" id="54356732"/>
<protein>
    <submittedName>
        <fullName evidence="3">Uncharacterized protein</fullName>
    </submittedName>
</protein>
<feature type="compositionally biased region" description="Basic and acidic residues" evidence="1">
    <location>
        <begin position="270"/>
        <end position="283"/>
    </location>
</feature>
<feature type="region of interest" description="Disordered" evidence="1">
    <location>
        <begin position="465"/>
        <end position="513"/>
    </location>
</feature>
<feature type="compositionally biased region" description="Polar residues" evidence="1">
    <location>
        <begin position="362"/>
        <end position="375"/>
    </location>
</feature>
<evidence type="ECO:0000313" key="3">
    <source>
        <dbReference type="RefSeq" id="XP_033463479.1"/>
    </source>
</evidence>
<reference evidence="3" key="2">
    <citation type="submission" date="2020-04" db="EMBL/GenBank/DDBJ databases">
        <authorList>
            <consortium name="NCBI Genome Project"/>
        </authorList>
    </citation>
    <scope>NUCLEOTIDE SEQUENCE</scope>
    <source>
        <strain evidence="3">CBS 342.82</strain>
    </source>
</reference>
<feature type="region of interest" description="Disordered" evidence="1">
    <location>
        <begin position="362"/>
        <end position="430"/>
    </location>
</feature>
<name>A0A6J3MF13_9PEZI</name>
<feature type="compositionally biased region" description="Low complexity" evidence="1">
    <location>
        <begin position="323"/>
        <end position="339"/>
    </location>
</feature>
<dbReference type="AlphaFoldDB" id="A0A6J3MF13"/>
<dbReference type="RefSeq" id="XP_033463479.1">
    <property type="nucleotide sequence ID" value="XM_033598933.1"/>
</dbReference>
<evidence type="ECO:0000313" key="2">
    <source>
        <dbReference type="Proteomes" id="UP000504637"/>
    </source>
</evidence>
<feature type="region of interest" description="Disordered" evidence="1">
    <location>
        <begin position="199"/>
        <end position="349"/>
    </location>
</feature>
<feature type="compositionally biased region" description="Polar residues" evidence="1">
    <location>
        <begin position="254"/>
        <end position="269"/>
    </location>
</feature>
<organism evidence="3">
    <name type="scientific">Dissoconium aciculare CBS 342.82</name>
    <dbReference type="NCBI Taxonomy" id="1314786"/>
    <lineage>
        <taxon>Eukaryota</taxon>
        <taxon>Fungi</taxon>
        <taxon>Dikarya</taxon>
        <taxon>Ascomycota</taxon>
        <taxon>Pezizomycotina</taxon>
        <taxon>Dothideomycetes</taxon>
        <taxon>Dothideomycetidae</taxon>
        <taxon>Mycosphaerellales</taxon>
        <taxon>Dissoconiaceae</taxon>
        <taxon>Dissoconium</taxon>
    </lineage>
</organism>
<proteinExistence type="predicted"/>